<reference evidence="7 8" key="1">
    <citation type="journal article" date="2015" name="Stand. Genomic Sci.">
        <title>Genomic Encyclopedia of Bacterial and Archaeal Type Strains, Phase III: the genomes of soil and plant-associated and newly described type strains.</title>
        <authorList>
            <person name="Whitman W.B."/>
            <person name="Woyke T."/>
            <person name="Klenk H.P."/>
            <person name="Zhou Y."/>
            <person name="Lilburn T.G."/>
            <person name="Beck B.J."/>
            <person name="De Vos P."/>
            <person name="Vandamme P."/>
            <person name="Eisen J.A."/>
            <person name="Garrity G."/>
            <person name="Hugenholtz P."/>
            <person name="Kyrpides N.C."/>
        </authorList>
    </citation>
    <scope>NUCLEOTIDE SEQUENCE [LARGE SCALE GENOMIC DNA]</scope>
    <source>
        <strain evidence="7 8">VKM Ac-2538</strain>
    </source>
</reference>
<dbReference type="EMBL" id="SLWM01000002">
    <property type="protein sequence ID" value="TCO29867.1"/>
    <property type="molecule type" value="Genomic_DNA"/>
</dbReference>
<evidence type="ECO:0000259" key="6">
    <source>
        <dbReference type="PROSITE" id="PS50977"/>
    </source>
</evidence>
<evidence type="ECO:0000313" key="8">
    <source>
        <dbReference type="Proteomes" id="UP000295818"/>
    </source>
</evidence>
<protein>
    <submittedName>
        <fullName evidence="7">TetR family transcriptional regulator</fullName>
    </submittedName>
</protein>
<keyword evidence="3 5" id="KW-0238">DNA-binding</keyword>
<dbReference type="SUPFAM" id="SSF46689">
    <property type="entry name" value="Homeodomain-like"/>
    <property type="match status" value="1"/>
</dbReference>
<evidence type="ECO:0000256" key="2">
    <source>
        <dbReference type="ARBA" id="ARBA00023015"/>
    </source>
</evidence>
<feature type="DNA-binding region" description="H-T-H motif" evidence="5">
    <location>
        <begin position="28"/>
        <end position="47"/>
    </location>
</feature>
<dbReference type="RefSeq" id="WP_132187808.1">
    <property type="nucleotide sequence ID" value="NZ_SLWM01000002.1"/>
</dbReference>
<keyword evidence="4" id="KW-0804">Transcription</keyword>
<dbReference type="Proteomes" id="UP000295818">
    <property type="component" value="Unassembled WGS sequence"/>
</dbReference>
<evidence type="ECO:0000256" key="5">
    <source>
        <dbReference type="PROSITE-ProRule" id="PRU00335"/>
    </source>
</evidence>
<dbReference type="SUPFAM" id="SSF48498">
    <property type="entry name" value="Tetracyclin repressor-like, C-terminal domain"/>
    <property type="match status" value="1"/>
</dbReference>
<dbReference type="InterPro" id="IPR001647">
    <property type="entry name" value="HTH_TetR"/>
</dbReference>
<comment type="caution">
    <text evidence="7">The sequence shown here is derived from an EMBL/GenBank/DDBJ whole genome shotgun (WGS) entry which is preliminary data.</text>
</comment>
<accession>A0ABY2BTB7</accession>
<keyword evidence="2" id="KW-0805">Transcription regulation</keyword>
<evidence type="ECO:0000256" key="4">
    <source>
        <dbReference type="ARBA" id="ARBA00023163"/>
    </source>
</evidence>
<feature type="domain" description="HTH tetR-type" evidence="6">
    <location>
        <begin position="5"/>
        <end position="65"/>
    </location>
</feature>
<dbReference type="PROSITE" id="PS50977">
    <property type="entry name" value="HTH_TETR_2"/>
    <property type="match status" value="1"/>
</dbReference>
<dbReference type="InterPro" id="IPR009057">
    <property type="entry name" value="Homeodomain-like_sf"/>
</dbReference>
<keyword evidence="8" id="KW-1185">Reference proteome</keyword>
<evidence type="ECO:0000256" key="1">
    <source>
        <dbReference type="ARBA" id="ARBA00022491"/>
    </source>
</evidence>
<evidence type="ECO:0000256" key="3">
    <source>
        <dbReference type="ARBA" id="ARBA00023125"/>
    </source>
</evidence>
<sequence length="226" mass="24036">MPRDTLTRDQIVDAAVGLLDDGGLEGLNMRALGKRLGSAATAVYWHVGSKSNLIGLAGDRVWDEITLADLSTSHWRSAATTMATDLQAMLARHTWLVQAFGAYLMFGPRKARHDEHNLAIYETAGFTPAQADQAAAAVFTFVLGSAIGTAAAASLRRELSRDGEKLMDAGMTEAKEVAAQFPRLRARLETAGAGYGAAPDSSFDFGLEAILDGVQAQLVTVTPKQT</sequence>
<dbReference type="Pfam" id="PF00440">
    <property type="entry name" value="TetR_N"/>
    <property type="match status" value="1"/>
</dbReference>
<keyword evidence="1" id="KW-0678">Repressor</keyword>
<evidence type="ECO:0000313" key="7">
    <source>
        <dbReference type="EMBL" id="TCO29867.1"/>
    </source>
</evidence>
<dbReference type="Pfam" id="PF02909">
    <property type="entry name" value="TetR_C_1"/>
    <property type="match status" value="1"/>
</dbReference>
<gene>
    <name evidence="7" type="ORF">EV644_102588</name>
</gene>
<dbReference type="InterPro" id="IPR003012">
    <property type="entry name" value="Tet_transcr_reg_TetR"/>
</dbReference>
<dbReference type="InterPro" id="IPR036271">
    <property type="entry name" value="Tet_transcr_reg_TetR-rel_C_sf"/>
</dbReference>
<dbReference type="InterPro" id="IPR004111">
    <property type="entry name" value="Repressor_TetR_C"/>
</dbReference>
<dbReference type="PRINTS" id="PR00400">
    <property type="entry name" value="TETREPRESSOR"/>
</dbReference>
<organism evidence="7 8">
    <name type="scientific">Kribbella orskensis</name>
    <dbReference type="NCBI Taxonomy" id="2512216"/>
    <lineage>
        <taxon>Bacteria</taxon>
        <taxon>Bacillati</taxon>
        <taxon>Actinomycetota</taxon>
        <taxon>Actinomycetes</taxon>
        <taxon>Propionibacteriales</taxon>
        <taxon>Kribbellaceae</taxon>
        <taxon>Kribbella</taxon>
    </lineage>
</organism>
<dbReference type="Gene3D" id="1.10.357.10">
    <property type="entry name" value="Tetracycline Repressor, domain 2"/>
    <property type="match status" value="1"/>
</dbReference>
<dbReference type="Gene3D" id="1.10.10.60">
    <property type="entry name" value="Homeodomain-like"/>
    <property type="match status" value="1"/>
</dbReference>
<proteinExistence type="predicted"/>
<name>A0ABY2BTB7_9ACTN</name>